<name>A0A9N9B121_9GLOM</name>
<dbReference type="Proteomes" id="UP000789405">
    <property type="component" value="Unassembled WGS sequence"/>
</dbReference>
<sequence length="66" mass="7835">MLQNKYYNTLIDVQEIPKRLKAFQNDVSQCKPFIMGNYMISEFLNFTKKNQIEIMKINEIAFISVV</sequence>
<dbReference type="AlphaFoldDB" id="A0A9N9B121"/>
<keyword evidence="2" id="KW-1185">Reference proteome</keyword>
<organism evidence="1 2">
    <name type="scientific">Dentiscutata erythropus</name>
    <dbReference type="NCBI Taxonomy" id="1348616"/>
    <lineage>
        <taxon>Eukaryota</taxon>
        <taxon>Fungi</taxon>
        <taxon>Fungi incertae sedis</taxon>
        <taxon>Mucoromycota</taxon>
        <taxon>Glomeromycotina</taxon>
        <taxon>Glomeromycetes</taxon>
        <taxon>Diversisporales</taxon>
        <taxon>Gigasporaceae</taxon>
        <taxon>Dentiscutata</taxon>
    </lineage>
</organism>
<evidence type="ECO:0000313" key="1">
    <source>
        <dbReference type="EMBL" id="CAG8547369.1"/>
    </source>
</evidence>
<comment type="caution">
    <text evidence="1">The sequence shown here is derived from an EMBL/GenBank/DDBJ whole genome shotgun (WGS) entry which is preliminary data.</text>
</comment>
<evidence type="ECO:0000313" key="2">
    <source>
        <dbReference type="Proteomes" id="UP000789405"/>
    </source>
</evidence>
<proteinExistence type="predicted"/>
<gene>
    <name evidence="1" type="ORF">DERYTH_LOCUS5098</name>
</gene>
<reference evidence="1" key="1">
    <citation type="submission" date="2021-06" db="EMBL/GenBank/DDBJ databases">
        <authorList>
            <person name="Kallberg Y."/>
            <person name="Tangrot J."/>
            <person name="Rosling A."/>
        </authorList>
    </citation>
    <scope>NUCLEOTIDE SEQUENCE</scope>
    <source>
        <strain evidence="1">MA453B</strain>
    </source>
</reference>
<accession>A0A9N9B121</accession>
<dbReference type="EMBL" id="CAJVPY010002069">
    <property type="protein sequence ID" value="CAG8547369.1"/>
    <property type="molecule type" value="Genomic_DNA"/>
</dbReference>
<protein>
    <submittedName>
        <fullName evidence="1">4917_t:CDS:1</fullName>
    </submittedName>
</protein>